<keyword evidence="1" id="KW-0472">Membrane</keyword>
<evidence type="ECO:0000313" key="3">
    <source>
        <dbReference type="Proteomes" id="UP000199334"/>
    </source>
</evidence>
<dbReference type="EMBL" id="FNIG01000011">
    <property type="protein sequence ID" value="SDN91326.1"/>
    <property type="molecule type" value="Genomic_DNA"/>
</dbReference>
<sequence length="46" mass="5400">MAPDLFIVFLDRIILKILIKGIYGLVVIQKANRNKMPWAFRSFDSF</sequence>
<keyword evidence="1" id="KW-0812">Transmembrane</keyword>
<reference evidence="2 3" key="1">
    <citation type="submission" date="2016-10" db="EMBL/GenBank/DDBJ databases">
        <authorList>
            <person name="de Groot N.N."/>
        </authorList>
    </citation>
    <scope>NUCLEOTIDE SEQUENCE [LARGE SCALE GENOMIC DNA]</scope>
    <source>
        <strain evidence="2 3">CGMCC 1.3442</strain>
    </source>
</reference>
<evidence type="ECO:0000256" key="1">
    <source>
        <dbReference type="SAM" id="Phobius"/>
    </source>
</evidence>
<dbReference type="AlphaFoldDB" id="A0A1H0F9Q4"/>
<accession>A0A1H0F9Q4</accession>
<evidence type="ECO:0000313" key="2">
    <source>
        <dbReference type="EMBL" id="SDN91326.1"/>
    </source>
</evidence>
<feature type="transmembrane region" description="Helical" evidence="1">
    <location>
        <begin position="6"/>
        <end position="28"/>
    </location>
</feature>
<keyword evidence="1" id="KW-1133">Transmembrane helix</keyword>
<keyword evidence="3" id="KW-1185">Reference proteome</keyword>
<organism evidence="2 3">
    <name type="scientific">Tenuibacillus multivorans</name>
    <dbReference type="NCBI Taxonomy" id="237069"/>
    <lineage>
        <taxon>Bacteria</taxon>
        <taxon>Bacillati</taxon>
        <taxon>Bacillota</taxon>
        <taxon>Bacilli</taxon>
        <taxon>Bacillales</taxon>
        <taxon>Bacillaceae</taxon>
        <taxon>Tenuibacillus</taxon>
    </lineage>
</organism>
<proteinExistence type="predicted"/>
<name>A0A1H0F9Q4_9BACI</name>
<gene>
    <name evidence="2" type="ORF">SAMN05216498_0197</name>
</gene>
<protein>
    <submittedName>
        <fullName evidence="2">Uncharacterized protein</fullName>
    </submittedName>
</protein>
<dbReference type="Proteomes" id="UP000199334">
    <property type="component" value="Unassembled WGS sequence"/>
</dbReference>